<name>A0ABY3NH08_ELIMR</name>
<dbReference type="InterPro" id="IPR032710">
    <property type="entry name" value="NTF2-like_dom_sf"/>
</dbReference>
<comment type="caution">
    <text evidence="2">The sequence shown here is derived from an EMBL/GenBank/DDBJ whole genome shotgun (WGS) entry which is preliminary data.</text>
</comment>
<feature type="domain" description="SnoaL-like" evidence="1">
    <location>
        <begin position="26"/>
        <end position="133"/>
    </location>
</feature>
<dbReference type="Proteomes" id="UP000324513">
    <property type="component" value="Unassembled WGS sequence"/>
</dbReference>
<dbReference type="RefSeq" id="WP_065082457.1">
    <property type="nucleotide sequence ID" value="NZ_FLSS01000012.1"/>
</dbReference>
<proteinExistence type="predicted"/>
<evidence type="ECO:0000259" key="1">
    <source>
        <dbReference type="Pfam" id="PF12680"/>
    </source>
</evidence>
<dbReference type="Pfam" id="PF12680">
    <property type="entry name" value="SnoaL_2"/>
    <property type="match status" value="1"/>
</dbReference>
<dbReference type="Gene3D" id="3.10.450.50">
    <property type="match status" value="1"/>
</dbReference>
<protein>
    <submittedName>
        <fullName evidence="2">Ketosteroid isomerase-like protein</fullName>
    </submittedName>
</protein>
<organism evidence="2 3">
    <name type="scientific">Elizabethkingia miricola</name>
    <name type="common">Chryseobacterium miricola</name>
    <dbReference type="NCBI Taxonomy" id="172045"/>
    <lineage>
        <taxon>Bacteria</taxon>
        <taxon>Pseudomonadati</taxon>
        <taxon>Bacteroidota</taxon>
        <taxon>Flavobacteriia</taxon>
        <taxon>Flavobacteriales</taxon>
        <taxon>Weeksellaceae</taxon>
        <taxon>Elizabethkingia</taxon>
    </lineage>
</organism>
<gene>
    <name evidence="2" type="ORF">LX74_02157</name>
</gene>
<dbReference type="SUPFAM" id="SSF54427">
    <property type="entry name" value="NTF2-like"/>
    <property type="match status" value="1"/>
</dbReference>
<keyword evidence="3" id="KW-1185">Reference proteome</keyword>
<evidence type="ECO:0000313" key="3">
    <source>
        <dbReference type="Proteomes" id="UP000324513"/>
    </source>
</evidence>
<sequence length="156" mass="17851">MNLDETTYTGSKDPQEVAKFVCNAVNGWTEDPKRMIPYFTADGNWEFPYAPEEFGLFFKELKGPDVFSKYFSSLTPYMENLNVGPGESWKAIATEKPDVYLFQYEGTAIIKPTGKLYTQSYISLVTMEKGKIKTYREYWNPYVALVDFGLAVPVMP</sequence>
<dbReference type="InterPro" id="IPR037401">
    <property type="entry name" value="SnoaL-like"/>
</dbReference>
<evidence type="ECO:0000313" key="2">
    <source>
        <dbReference type="EMBL" id="TYO91906.1"/>
    </source>
</evidence>
<reference evidence="2 3" key="1">
    <citation type="submission" date="2019-07" db="EMBL/GenBank/DDBJ databases">
        <title>Genomic Encyclopedia of Archaeal and Bacterial Type Strains, Phase II (KMG-II): from individual species to whole genera.</title>
        <authorList>
            <person name="Goeker M."/>
        </authorList>
    </citation>
    <scope>NUCLEOTIDE SEQUENCE [LARGE SCALE GENOMIC DNA]</scope>
    <source>
        <strain evidence="2 3">DSM 14571</strain>
    </source>
</reference>
<accession>A0ABY3NH08</accession>
<dbReference type="EMBL" id="VNHK01000006">
    <property type="protein sequence ID" value="TYO91906.1"/>
    <property type="molecule type" value="Genomic_DNA"/>
</dbReference>